<dbReference type="InterPro" id="IPR026268">
    <property type="entry name" value="RseC"/>
</dbReference>
<reference evidence="2 3" key="1">
    <citation type="submission" date="2022-10" db="EMBL/GenBank/DDBJ databases">
        <title>Aestuariibacter sp. AA17 isolated from Montipora capitata coral fragment.</title>
        <authorList>
            <person name="Emsley S.A."/>
            <person name="Pfannmuller K.M."/>
            <person name="Loughran R.M."/>
            <person name="Shlafstein M."/>
            <person name="Papke E."/>
            <person name="Saw J.H."/>
            <person name="Ushijima B."/>
            <person name="Videau P."/>
        </authorList>
    </citation>
    <scope>NUCLEOTIDE SEQUENCE [LARGE SCALE GENOMIC DNA]</scope>
    <source>
        <strain evidence="2 3">AA17</strain>
    </source>
</reference>
<protein>
    <submittedName>
        <fullName evidence="2">SoxR reducing system RseC family protein</fullName>
    </submittedName>
</protein>
<keyword evidence="1" id="KW-0812">Transmembrane</keyword>
<dbReference type="PANTHER" id="PTHR35867:SF1">
    <property type="entry name" value="PROTEIN RSEC"/>
    <property type="match status" value="1"/>
</dbReference>
<dbReference type="PANTHER" id="PTHR35867">
    <property type="entry name" value="PROTEIN RSEC"/>
    <property type="match status" value="1"/>
</dbReference>
<accession>A0ABT3A3Q7</accession>
<feature type="transmembrane region" description="Helical" evidence="1">
    <location>
        <begin position="110"/>
        <end position="130"/>
    </location>
</feature>
<dbReference type="RefSeq" id="WP_263710447.1">
    <property type="nucleotide sequence ID" value="NZ_JAOWKX010000001.1"/>
</dbReference>
<evidence type="ECO:0000313" key="2">
    <source>
        <dbReference type="EMBL" id="MCV2883247.1"/>
    </source>
</evidence>
<evidence type="ECO:0000256" key="1">
    <source>
        <dbReference type="SAM" id="Phobius"/>
    </source>
</evidence>
<dbReference type="EMBL" id="JAOWKX010000001">
    <property type="protein sequence ID" value="MCV2883247.1"/>
    <property type="molecule type" value="Genomic_DNA"/>
</dbReference>
<sequence>MIEEIGIVKEIDKDVIWVETQIKTTCGSCHASDNCGTGVVAKAFSPKTDLLKLACSERAEVGQKVKIGIPERTLLHASALVYLLPVFVLVLSASLSGIFWKQLGLDSEGFIIFSAFFATFVSFMGVRAYMQKQTHKGFEPHLIALLPKEQDKIPIRFSSERH</sequence>
<keyword evidence="3" id="KW-1185">Reference proteome</keyword>
<dbReference type="Proteomes" id="UP001652504">
    <property type="component" value="Unassembled WGS sequence"/>
</dbReference>
<proteinExistence type="predicted"/>
<gene>
    <name evidence="2" type="ORF">OE749_00880</name>
</gene>
<feature type="transmembrane region" description="Helical" evidence="1">
    <location>
        <begin position="74"/>
        <end position="98"/>
    </location>
</feature>
<keyword evidence="1" id="KW-0472">Membrane</keyword>
<comment type="caution">
    <text evidence="2">The sequence shown here is derived from an EMBL/GenBank/DDBJ whole genome shotgun (WGS) entry which is preliminary data.</text>
</comment>
<evidence type="ECO:0000313" key="3">
    <source>
        <dbReference type="Proteomes" id="UP001652504"/>
    </source>
</evidence>
<organism evidence="2 3">
    <name type="scientific">Fluctibacter corallii</name>
    <dbReference type="NCBI Taxonomy" id="2984329"/>
    <lineage>
        <taxon>Bacteria</taxon>
        <taxon>Pseudomonadati</taxon>
        <taxon>Pseudomonadota</taxon>
        <taxon>Gammaproteobacteria</taxon>
        <taxon>Alteromonadales</taxon>
        <taxon>Alteromonadaceae</taxon>
        <taxon>Fluctibacter</taxon>
    </lineage>
</organism>
<dbReference type="Pfam" id="PF04246">
    <property type="entry name" value="RseC_MucC"/>
    <property type="match status" value="1"/>
</dbReference>
<dbReference type="InterPro" id="IPR007359">
    <property type="entry name" value="SigmaE_reg_RseC_MucC"/>
</dbReference>
<dbReference type="PIRSF" id="PIRSF004923">
    <property type="entry name" value="RseC"/>
    <property type="match status" value="1"/>
</dbReference>
<keyword evidence="1" id="KW-1133">Transmembrane helix</keyword>
<name>A0ABT3A3Q7_9ALTE</name>